<dbReference type="PATRIC" id="fig|796937.3.peg.1095"/>
<reference evidence="10 11" key="1">
    <citation type="submission" date="2011-08" db="EMBL/GenBank/DDBJ databases">
        <title>The Genome Sequence of Eubacteriaceae bacterium ACC19a.</title>
        <authorList>
            <consortium name="The Broad Institute Genome Sequencing Platform"/>
            <person name="Earl A."/>
            <person name="Ward D."/>
            <person name="Feldgarden M."/>
            <person name="Gevers D."/>
            <person name="Sizova M."/>
            <person name="Hazen A."/>
            <person name="Epstein S."/>
            <person name="Young S.K."/>
            <person name="Zeng Q."/>
            <person name="Gargeya S."/>
            <person name="Fitzgerald M."/>
            <person name="Haas B."/>
            <person name="Abouelleil A."/>
            <person name="Alvarado L."/>
            <person name="Arachchi H.M."/>
            <person name="Berlin A."/>
            <person name="Brown A."/>
            <person name="Chapman S.B."/>
            <person name="Chen Z."/>
            <person name="Dunbar C."/>
            <person name="Freedman E."/>
            <person name="Gearin G."/>
            <person name="Gellesch M."/>
            <person name="Goldberg J."/>
            <person name="Griggs A."/>
            <person name="Gujja S."/>
            <person name="Heiman D."/>
            <person name="Howarth C."/>
            <person name="Larson L."/>
            <person name="Lui A."/>
            <person name="MacDonald P.J.P."/>
            <person name="Montmayeur A."/>
            <person name="Murphy C."/>
            <person name="Neiman D."/>
            <person name="Pearson M."/>
            <person name="Priest M."/>
            <person name="Roberts A."/>
            <person name="Saif S."/>
            <person name="Shea T."/>
            <person name="Shenoy N."/>
            <person name="Sisk P."/>
            <person name="Stolte C."/>
            <person name="Sykes S."/>
            <person name="Wortman J."/>
            <person name="Nusbaum C."/>
            <person name="Birren B."/>
        </authorList>
    </citation>
    <scope>NUCLEOTIDE SEQUENCE [LARGE SCALE GENOMIC DNA]</scope>
    <source>
        <strain evidence="10 11">ACC19a</strain>
    </source>
</reference>
<dbReference type="InterPro" id="IPR036097">
    <property type="entry name" value="HisK_dim/P_sf"/>
</dbReference>
<evidence type="ECO:0000256" key="1">
    <source>
        <dbReference type="ARBA" id="ARBA00000085"/>
    </source>
</evidence>
<dbReference type="Proteomes" id="UP000006437">
    <property type="component" value="Unassembled WGS sequence"/>
</dbReference>
<keyword evidence="8" id="KW-0812">Transmembrane</keyword>
<evidence type="ECO:0000313" key="11">
    <source>
        <dbReference type="Proteomes" id="UP000006437"/>
    </source>
</evidence>
<evidence type="ECO:0000313" key="10">
    <source>
        <dbReference type="EMBL" id="EHL15390.1"/>
    </source>
</evidence>
<keyword evidence="5" id="KW-0808">Transferase</keyword>
<organism evidence="10 11">
    <name type="scientific">Peptoanaerobacter stomatis</name>
    <dbReference type="NCBI Taxonomy" id="796937"/>
    <lineage>
        <taxon>Bacteria</taxon>
        <taxon>Bacillati</taxon>
        <taxon>Bacillota</taxon>
        <taxon>Clostridia</taxon>
        <taxon>Peptostreptococcales</taxon>
        <taxon>Filifactoraceae</taxon>
        <taxon>Peptoanaerobacter</taxon>
    </lineage>
</organism>
<keyword evidence="8" id="KW-0472">Membrane</keyword>
<feature type="domain" description="Histidine kinase" evidence="9">
    <location>
        <begin position="217"/>
        <end position="425"/>
    </location>
</feature>
<evidence type="ECO:0000256" key="8">
    <source>
        <dbReference type="SAM" id="Phobius"/>
    </source>
</evidence>
<dbReference type="Pfam" id="PF00512">
    <property type="entry name" value="HisKA"/>
    <property type="match status" value="1"/>
</dbReference>
<dbReference type="Pfam" id="PF02518">
    <property type="entry name" value="HATPase_c"/>
    <property type="match status" value="1"/>
</dbReference>
<proteinExistence type="predicted"/>
<dbReference type="SMART" id="SM00388">
    <property type="entry name" value="HisKA"/>
    <property type="match status" value="1"/>
</dbReference>
<dbReference type="EC" id="2.7.13.3" evidence="3"/>
<name>G9X0E9_9FIRM</name>
<dbReference type="InterPro" id="IPR003661">
    <property type="entry name" value="HisK_dim/P_dom"/>
</dbReference>
<feature type="transmembrane region" description="Helical" evidence="8">
    <location>
        <begin position="9"/>
        <end position="33"/>
    </location>
</feature>
<dbReference type="CDD" id="cd00075">
    <property type="entry name" value="HATPase"/>
    <property type="match status" value="1"/>
</dbReference>
<evidence type="ECO:0000256" key="3">
    <source>
        <dbReference type="ARBA" id="ARBA00012438"/>
    </source>
</evidence>
<dbReference type="Gene3D" id="1.10.287.130">
    <property type="match status" value="1"/>
</dbReference>
<dbReference type="AlphaFoldDB" id="G9X0E9"/>
<dbReference type="Gene3D" id="3.30.565.10">
    <property type="entry name" value="Histidine kinase-like ATPase, C-terminal domain"/>
    <property type="match status" value="1"/>
</dbReference>
<dbReference type="GO" id="GO:0000155">
    <property type="term" value="F:phosphorelay sensor kinase activity"/>
    <property type="evidence" value="ECO:0007669"/>
    <property type="project" value="InterPro"/>
</dbReference>
<keyword evidence="8" id="KW-1133">Transmembrane helix</keyword>
<comment type="catalytic activity">
    <reaction evidence="1">
        <text>ATP + protein L-histidine = ADP + protein N-phospho-L-histidine.</text>
        <dbReference type="EC" id="2.7.13.3"/>
    </reaction>
</comment>
<dbReference type="SUPFAM" id="SSF55874">
    <property type="entry name" value="ATPase domain of HSP90 chaperone/DNA topoisomerase II/histidine kinase"/>
    <property type="match status" value="1"/>
</dbReference>
<dbReference type="InterPro" id="IPR003594">
    <property type="entry name" value="HATPase_dom"/>
</dbReference>
<feature type="transmembrane region" description="Helical" evidence="8">
    <location>
        <begin position="173"/>
        <end position="196"/>
    </location>
</feature>
<gene>
    <name evidence="10" type="ORF">HMPREF9629_01885</name>
</gene>
<dbReference type="InterPro" id="IPR050351">
    <property type="entry name" value="BphY/WalK/GraS-like"/>
</dbReference>
<dbReference type="PRINTS" id="PR00344">
    <property type="entry name" value="BCTRLSENSOR"/>
</dbReference>
<evidence type="ECO:0000259" key="9">
    <source>
        <dbReference type="PROSITE" id="PS50109"/>
    </source>
</evidence>
<dbReference type="PROSITE" id="PS50109">
    <property type="entry name" value="HIS_KIN"/>
    <property type="match status" value="1"/>
</dbReference>
<dbReference type="InterPro" id="IPR036890">
    <property type="entry name" value="HATPase_C_sf"/>
</dbReference>
<protein>
    <recommendedName>
        <fullName evidence="3">histidine kinase</fullName>
        <ecNumber evidence="3">2.7.13.3</ecNumber>
    </recommendedName>
</protein>
<keyword evidence="6" id="KW-0418">Kinase</keyword>
<dbReference type="InterPro" id="IPR005467">
    <property type="entry name" value="His_kinase_dom"/>
</dbReference>
<comment type="subcellular location">
    <subcellularLocation>
        <location evidence="2">Membrane</location>
    </subcellularLocation>
</comment>
<sequence>MIKKLQHKFILISVLTIFAVMTIILCIGNFILYKNINDRQNNLLNILIDNGGYFPKRIDDAKIKNNDEQPPFLEQNKDFEKPRKSYFEISPEAPYENRFFSAVFSDNGNLISINTDFISAISTTQATDMSQSVYKSNKLTGYLGNYKYKKADYSDGTIIVFLDSTRDLDTLKIFLIASVFIITIAMLAVFITVYFFSKIAIKPMEESYRKQKRFITDASHEIKTPLAIIDANTDLIEIEYGESEWTKSNKNQVQRLTNLTNSLVSLSRMDEESNNTIMTDFSLSEVIAEESESYVALANTREKTLNINIEKNISYYGNEQYIRQMIGIFLDNAIKYSNEKGTITLNLKKQGKKKAISIKNTLDYIEVGNHDILFERFYRADNSRNSESGGYGIGLSLAKSIINIHKGTVTALSRDKNSIEFKIIL</sequence>
<evidence type="ECO:0000256" key="4">
    <source>
        <dbReference type="ARBA" id="ARBA00022553"/>
    </source>
</evidence>
<keyword evidence="4" id="KW-0597">Phosphoprotein</keyword>
<dbReference type="EMBL" id="AFZE01000014">
    <property type="protein sequence ID" value="EHL15390.1"/>
    <property type="molecule type" value="Genomic_DNA"/>
</dbReference>
<evidence type="ECO:0000256" key="6">
    <source>
        <dbReference type="ARBA" id="ARBA00022777"/>
    </source>
</evidence>
<dbReference type="InterPro" id="IPR004358">
    <property type="entry name" value="Sig_transdc_His_kin-like_C"/>
</dbReference>
<evidence type="ECO:0000256" key="5">
    <source>
        <dbReference type="ARBA" id="ARBA00022679"/>
    </source>
</evidence>
<accession>G9X0E9</accession>
<dbReference type="BioCyc" id="EBAC796937-HMP:GMGH-1893-MONOMER"/>
<keyword evidence="7" id="KW-0902">Two-component regulatory system</keyword>
<dbReference type="GO" id="GO:0016036">
    <property type="term" value="P:cellular response to phosphate starvation"/>
    <property type="evidence" value="ECO:0007669"/>
    <property type="project" value="TreeGrafter"/>
</dbReference>
<dbReference type="GO" id="GO:0004721">
    <property type="term" value="F:phosphoprotein phosphatase activity"/>
    <property type="evidence" value="ECO:0007669"/>
    <property type="project" value="TreeGrafter"/>
</dbReference>
<dbReference type="PANTHER" id="PTHR45453">
    <property type="entry name" value="PHOSPHATE REGULON SENSOR PROTEIN PHOR"/>
    <property type="match status" value="1"/>
</dbReference>
<dbReference type="HOGENOM" id="CLU_000445_89_6_9"/>
<dbReference type="SMART" id="SM00387">
    <property type="entry name" value="HATPase_c"/>
    <property type="match status" value="1"/>
</dbReference>
<comment type="caution">
    <text evidence="10">The sequence shown here is derived from an EMBL/GenBank/DDBJ whole genome shotgun (WGS) entry which is preliminary data.</text>
</comment>
<dbReference type="RefSeq" id="WP_009526114.1">
    <property type="nucleotide sequence ID" value="NZ_JH414562.1"/>
</dbReference>
<evidence type="ECO:0000256" key="7">
    <source>
        <dbReference type="ARBA" id="ARBA00023012"/>
    </source>
</evidence>
<dbReference type="PANTHER" id="PTHR45453:SF1">
    <property type="entry name" value="PHOSPHATE REGULON SENSOR PROTEIN PHOR"/>
    <property type="match status" value="1"/>
</dbReference>
<evidence type="ECO:0000256" key="2">
    <source>
        <dbReference type="ARBA" id="ARBA00004370"/>
    </source>
</evidence>
<dbReference type="GO" id="GO:0005886">
    <property type="term" value="C:plasma membrane"/>
    <property type="evidence" value="ECO:0007669"/>
    <property type="project" value="TreeGrafter"/>
</dbReference>
<dbReference type="CDD" id="cd00082">
    <property type="entry name" value="HisKA"/>
    <property type="match status" value="1"/>
</dbReference>
<dbReference type="SUPFAM" id="SSF47384">
    <property type="entry name" value="Homodimeric domain of signal transducing histidine kinase"/>
    <property type="match status" value="1"/>
</dbReference>